<feature type="signal peptide" evidence="9">
    <location>
        <begin position="1"/>
        <end position="22"/>
    </location>
</feature>
<evidence type="ECO:0000256" key="3">
    <source>
        <dbReference type="ARBA" id="ARBA00022473"/>
    </source>
</evidence>
<dbReference type="AlphaFoldDB" id="A0A1S3ZPZ2"/>
<dbReference type="PaxDb" id="4097-A0A1S3ZPZ2"/>
<keyword evidence="5 9" id="KW-0765">Sulfation</keyword>
<evidence type="ECO:0000313" key="10">
    <source>
        <dbReference type="Proteomes" id="UP000790787"/>
    </source>
</evidence>
<gene>
    <name evidence="11" type="primary">LOC107789071</name>
</gene>
<evidence type="ECO:0000256" key="4">
    <source>
        <dbReference type="ARBA" id="ARBA00022525"/>
    </source>
</evidence>
<organism evidence="10 11">
    <name type="scientific">Nicotiana tabacum</name>
    <name type="common">Common tobacco</name>
    <dbReference type="NCBI Taxonomy" id="4097"/>
    <lineage>
        <taxon>Eukaryota</taxon>
        <taxon>Viridiplantae</taxon>
        <taxon>Streptophyta</taxon>
        <taxon>Embryophyta</taxon>
        <taxon>Tracheophyta</taxon>
        <taxon>Spermatophyta</taxon>
        <taxon>Magnoliopsida</taxon>
        <taxon>eudicotyledons</taxon>
        <taxon>Gunneridae</taxon>
        <taxon>Pentapetalae</taxon>
        <taxon>asterids</taxon>
        <taxon>lamiids</taxon>
        <taxon>Solanales</taxon>
        <taxon>Solanaceae</taxon>
        <taxon>Nicotianoideae</taxon>
        <taxon>Nicotianeae</taxon>
        <taxon>Nicotiana</taxon>
    </lineage>
</organism>
<evidence type="ECO:0000256" key="5">
    <source>
        <dbReference type="ARBA" id="ARBA00022641"/>
    </source>
</evidence>
<dbReference type="KEGG" id="nta:107789071"/>
<dbReference type="GO" id="GO:0030154">
    <property type="term" value="P:cell differentiation"/>
    <property type="evidence" value="ECO:0007669"/>
    <property type="project" value="UniProtKB-UniRule"/>
</dbReference>
<comment type="similarity">
    <text evidence="2 9">Belongs to the phytosulfokine family.</text>
</comment>
<dbReference type="STRING" id="4097.A0A1S3ZPZ2"/>
<keyword evidence="3 9" id="KW-0217">Developmental protein</keyword>
<dbReference type="GO" id="GO:0005576">
    <property type="term" value="C:extracellular region"/>
    <property type="evidence" value="ECO:0007669"/>
    <property type="project" value="UniProtKB-SubCell"/>
</dbReference>
<comment type="function">
    <text evidence="9">Promotes plant cell differentiation, organogenesis and somatic embryogenesis as well as cell proliferation.</text>
</comment>
<dbReference type="Proteomes" id="UP000790787">
    <property type="component" value="Chromosome 8"/>
</dbReference>
<dbReference type="InterPro" id="IPR009438">
    <property type="entry name" value="Phytosulfokine"/>
</dbReference>
<reference evidence="11" key="2">
    <citation type="submission" date="2025-08" db="UniProtKB">
        <authorList>
            <consortium name="RefSeq"/>
        </authorList>
    </citation>
    <scope>IDENTIFICATION</scope>
    <source>
        <tissue evidence="11">Leaf</tissue>
    </source>
</reference>
<dbReference type="Pfam" id="PF06404">
    <property type="entry name" value="PSK"/>
    <property type="match status" value="1"/>
</dbReference>
<reference evidence="10" key="1">
    <citation type="journal article" date="2014" name="Nat. Commun.">
        <title>The tobacco genome sequence and its comparison with those of tomato and potato.</title>
        <authorList>
            <person name="Sierro N."/>
            <person name="Battey J.N."/>
            <person name="Ouadi S."/>
            <person name="Bakaher N."/>
            <person name="Bovet L."/>
            <person name="Willig A."/>
            <person name="Goepfert S."/>
            <person name="Peitsch M.C."/>
            <person name="Ivanov N.V."/>
        </authorList>
    </citation>
    <scope>NUCLEOTIDE SEQUENCE [LARGE SCALE GENOMIC DNA]</scope>
</reference>
<evidence type="ECO:0000256" key="2">
    <source>
        <dbReference type="ARBA" id="ARBA00010781"/>
    </source>
</evidence>
<keyword evidence="7 9" id="KW-0221">Differentiation</keyword>
<evidence type="ECO:0000256" key="8">
    <source>
        <dbReference type="ARBA" id="ARBA00023030"/>
    </source>
</evidence>
<keyword evidence="6 9" id="KW-0732">Signal</keyword>
<dbReference type="GO" id="GO:0008283">
    <property type="term" value="P:cell population proliferation"/>
    <property type="evidence" value="ECO:0007669"/>
    <property type="project" value="UniProtKB-UniRule"/>
</dbReference>
<keyword evidence="10" id="KW-1185">Reference proteome</keyword>
<comment type="PTM">
    <text evidence="9">Sulfation is important for activity and for the binding to a putative membrane receptor.</text>
</comment>
<dbReference type="RefSeq" id="XP_016466323.1">
    <property type="nucleotide sequence ID" value="XM_016610837.2"/>
</dbReference>
<keyword evidence="8 9" id="KW-0339">Growth factor</keyword>
<dbReference type="PANTHER" id="PTHR33285">
    <property type="entry name" value="PHYTOSULFOKINES 3"/>
    <property type="match status" value="1"/>
</dbReference>
<accession>A0A1S3ZPZ2</accession>
<comment type="PTM">
    <text evidence="9">PSK-alpha is produced by endopeptidase digestion. PSK-beta is produced from PSK-alpha by exopeptidase digestion.</text>
</comment>
<dbReference type="PANTHER" id="PTHR33285:SF22">
    <property type="entry name" value="PHYTOSULFOKINES 6-RELATED"/>
    <property type="match status" value="1"/>
</dbReference>
<feature type="chain" id="PRO_5031611049" description="Phytosulfokine" evidence="9">
    <location>
        <begin position="23"/>
        <end position="94"/>
    </location>
</feature>
<evidence type="ECO:0000256" key="1">
    <source>
        <dbReference type="ARBA" id="ARBA00004613"/>
    </source>
</evidence>
<comment type="subcellular location">
    <subcellularLocation>
        <location evidence="1 9">Secreted</location>
    </subcellularLocation>
</comment>
<protein>
    <recommendedName>
        <fullName evidence="9">Phytosulfokine</fullName>
    </recommendedName>
    <component>
        <recommendedName>
            <fullName evidence="9">Phytosulfokine-alpha</fullName>
            <shortName evidence="9">PSK-alpha</shortName>
            <shortName evidence="9">Phytosulfokine-a</shortName>
        </recommendedName>
    </component>
    <component>
        <recommendedName>
            <fullName evidence="9">Phytosulfokine-beta</fullName>
            <shortName evidence="9">PSK-beta</shortName>
            <shortName evidence="9">Phytosulfokine-b</shortName>
        </recommendedName>
    </component>
</protein>
<proteinExistence type="inferred from homology"/>
<evidence type="ECO:0000256" key="9">
    <source>
        <dbReference type="RuleBase" id="RU368031"/>
    </source>
</evidence>
<evidence type="ECO:0000313" key="11">
    <source>
        <dbReference type="RefSeq" id="XP_016466323.1"/>
    </source>
</evidence>
<evidence type="ECO:0000256" key="6">
    <source>
        <dbReference type="ARBA" id="ARBA00022729"/>
    </source>
</evidence>
<evidence type="ECO:0000256" key="7">
    <source>
        <dbReference type="ARBA" id="ARBA00022782"/>
    </source>
</evidence>
<dbReference type="GeneID" id="107789071"/>
<dbReference type="OrthoDB" id="1914102at2759"/>
<name>A0A1S3ZPZ2_TOBAC</name>
<sequence length="94" mass="10795">MKQSICFVVFLLLLVSLSPASSRFLSVSEVKEEVKYGKVTQLAYSLDDQMETFDSLNKLMGIEGCEDEDEECSKRRIMAEAHLDYIYTQNHDHP</sequence>
<dbReference type="GO" id="GO:0008083">
    <property type="term" value="F:growth factor activity"/>
    <property type="evidence" value="ECO:0007669"/>
    <property type="project" value="UniProtKB-UniRule"/>
</dbReference>
<keyword evidence="4 9" id="KW-0964">Secreted</keyword>
<dbReference type="RefSeq" id="XP_016466323.1">
    <property type="nucleotide sequence ID" value="XM_016610837.1"/>
</dbReference>